<evidence type="ECO:0000259" key="1">
    <source>
        <dbReference type="Pfam" id="PF13280"/>
    </source>
</evidence>
<reference evidence="2 3" key="1">
    <citation type="submission" date="2016-10" db="EMBL/GenBank/DDBJ databases">
        <authorList>
            <person name="de Groot N.N."/>
        </authorList>
    </citation>
    <scope>NUCLEOTIDE SEQUENCE [LARGE SCALE GENOMIC DNA]</scope>
    <source>
        <strain evidence="2 3">YAD2003</strain>
    </source>
</reference>
<dbReference type="Pfam" id="PF13280">
    <property type="entry name" value="WYL"/>
    <property type="match status" value="1"/>
</dbReference>
<name>A0A1H6KLW8_RUMFL</name>
<dbReference type="RefSeq" id="WP_074717832.1">
    <property type="nucleotide sequence ID" value="NZ_FNWV01000009.1"/>
</dbReference>
<dbReference type="OrthoDB" id="9814277at2"/>
<organism evidence="2 3">
    <name type="scientific">Ruminococcus flavefaciens</name>
    <dbReference type="NCBI Taxonomy" id="1265"/>
    <lineage>
        <taxon>Bacteria</taxon>
        <taxon>Bacillati</taxon>
        <taxon>Bacillota</taxon>
        <taxon>Clostridia</taxon>
        <taxon>Eubacteriales</taxon>
        <taxon>Oscillospiraceae</taxon>
        <taxon>Ruminococcus</taxon>
    </lineage>
</organism>
<sequence length="420" mass="49496">MAGFSELIKNFDKTREYVRDFFIYGCKVRSDFDKKSVRTYDDEKRRVESWMQDYMRYDDSVQGRHVSISVDSGHIPENPLYNAYYSKSFTDNDIKLHFLLIDILQDGRSRSLRELTDTLNSEYEQLFDDQTVRNKLKEYTDEGIVIAEKQGKTMYYSLAASCADDLIKKYKGLDDALKFFSEAPDFGVIGNSIMKAVGMKNDLFHIKHNYMIHSLEDILVPDILEAIDDKCSITAKKFSWKKDDEFSEEEMIPMQILVSVQTGRRYIAAYVPRRRRFVTFRLDRIKQIKRENVCTDYDRLRERYDVNIQRCFGVSFGDRHEVGAVNAIKITFTVDERNESFIIDRLEREKRCAVLEKTSEGLYTLTADVFDPNELMHWAKTFIGRIVSIEGGTEKIRLRFYNDIRRMYRMYGGIEDEHIQ</sequence>
<evidence type="ECO:0000313" key="3">
    <source>
        <dbReference type="Proteomes" id="UP000183190"/>
    </source>
</evidence>
<dbReference type="EMBL" id="FNWV01000009">
    <property type="protein sequence ID" value="SEH74724.1"/>
    <property type="molecule type" value="Genomic_DNA"/>
</dbReference>
<protein>
    <submittedName>
        <fullName evidence="2">WYL domain-containing protein</fullName>
    </submittedName>
</protein>
<evidence type="ECO:0000313" key="2">
    <source>
        <dbReference type="EMBL" id="SEH74724.1"/>
    </source>
</evidence>
<dbReference type="AlphaFoldDB" id="A0A1H6KLW8"/>
<dbReference type="InterPro" id="IPR026881">
    <property type="entry name" value="WYL_dom"/>
</dbReference>
<gene>
    <name evidence="2" type="ORF">SAMN02910265_02460</name>
</gene>
<feature type="domain" description="WYL" evidence="1">
    <location>
        <begin position="222"/>
        <end position="289"/>
    </location>
</feature>
<proteinExistence type="predicted"/>
<accession>A0A1H6KLW8</accession>
<dbReference type="Proteomes" id="UP000183190">
    <property type="component" value="Unassembled WGS sequence"/>
</dbReference>
<dbReference type="PROSITE" id="PS52050">
    <property type="entry name" value="WYL"/>
    <property type="match status" value="1"/>
</dbReference>